<dbReference type="InterPro" id="IPR051917">
    <property type="entry name" value="Transposase-Integrase"/>
</dbReference>
<dbReference type="Gene3D" id="1.10.10.60">
    <property type="entry name" value="Homeodomain-like"/>
    <property type="match status" value="1"/>
</dbReference>
<keyword evidence="1" id="KW-0233">DNA recombination</keyword>
<sequence>MSHYTHLSIEEREKSRVMFKQGSSIRAIARILGRSPSTISCEFNRNSYANGSCAAHHAQKKYLKRKSNCGKKAILQSNEQVKNYVIDRLKSMWTPEQISGRAKLEKRPFSISYNTIYRAVHSGILPIDIKKKMRFMNKHKKRKSSNDNRGKIPNTINISQRPNGCTNRSRFGHFESDTVLGMRKTGLLGTHVERKSSFLVAFKLETKTDTEFSYKTIQAFETIPDKLKKSFTVDNGKEVQMKIQTDYLDNFSKKAVHLKILLMNL</sequence>
<dbReference type="HOGENOM" id="CLU_035706_0_2_9"/>
<feature type="domain" description="Integrase catalytic" evidence="2">
    <location>
        <begin position="158"/>
        <end position="265"/>
    </location>
</feature>
<organism evidence="3 4">
    <name type="scientific">Peptoanaerobacter stomatis</name>
    <dbReference type="NCBI Taxonomy" id="796937"/>
    <lineage>
        <taxon>Bacteria</taxon>
        <taxon>Bacillati</taxon>
        <taxon>Bacillota</taxon>
        <taxon>Clostridia</taxon>
        <taxon>Peptostreptococcales</taxon>
        <taxon>Filifactoraceae</taxon>
        <taxon>Peptoanaerobacter</taxon>
    </lineage>
</organism>
<dbReference type="GO" id="GO:0032196">
    <property type="term" value="P:transposition"/>
    <property type="evidence" value="ECO:0007669"/>
    <property type="project" value="TreeGrafter"/>
</dbReference>
<evidence type="ECO:0000313" key="4">
    <source>
        <dbReference type="Proteomes" id="UP000017818"/>
    </source>
</evidence>
<dbReference type="PANTHER" id="PTHR10948">
    <property type="entry name" value="TRANSPOSASE"/>
    <property type="match status" value="1"/>
</dbReference>
<name>V9HVQ6_9FIRM</name>
<evidence type="ECO:0000259" key="2">
    <source>
        <dbReference type="PROSITE" id="PS50994"/>
    </source>
</evidence>
<dbReference type="NCBIfam" id="NF033563">
    <property type="entry name" value="transpos_IS30"/>
    <property type="match status" value="1"/>
</dbReference>
<dbReference type="PANTHER" id="PTHR10948:SF23">
    <property type="entry name" value="TRANSPOSASE INSI FOR INSERTION SEQUENCE ELEMENT IS30A-RELATED"/>
    <property type="match status" value="1"/>
</dbReference>
<dbReference type="GO" id="GO:0005829">
    <property type="term" value="C:cytosol"/>
    <property type="evidence" value="ECO:0007669"/>
    <property type="project" value="TreeGrafter"/>
</dbReference>
<dbReference type="GO" id="GO:0006310">
    <property type="term" value="P:DNA recombination"/>
    <property type="evidence" value="ECO:0007669"/>
    <property type="project" value="UniProtKB-KW"/>
</dbReference>
<dbReference type="InterPro" id="IPR053392">
    <property type="entry name" value="Transposase_IS30-like"/>
</dbReference>
<evidence type="ECO:0000313" key="3">
    <source>
        <dbReference type="EMBL" id="EHL18408.1"/>
    </source>
</evidence>
<comment type="caution">
    <text evidence="3">The sequence shown here is derived from an EMBL/GenBank/DDBJ whole genome shotgun (WGS) entry which is preliminary data.</text>
</comment>
<dbReference type="AlphaFoldDB" id="V9HVQ6"/>
<accession>V9HVQ6</accession>
<protein>
    <recommendedName>
        <fullName evidence="2">Integrase catalytic domain-containing protein</fullName>
    </recommendedName>
</protein>
<gene>
    <name evidence="3" type="ORF">HMPREF9630_00133</name>
</gene>
<reference evidence="3 4" key="1">
    <citation type="submission" date="2012-05" db="EMBL/GenBank/DDBJ databases">
        <title>The Genome Sequence of Eubacteriaceae bacterium CM2.</title>
        <authorList>
            <consortium name="The Broad Institute Genome Sequencing Platform"/>
            <person name="Earl A."/>
            <person name="Ward D."/>
            <person name="Feldgarden M."/>
            <person name="Gevers D."/>
            <person name="Sizova M."/>
            <person name="Hazen A."/>
            <person name="Epstein S."/>
            <person name="Walker B."/>
            <person name="Young S.K."/>
            <person name="Zeng Q."/>
            <person name="Gargeya S."/>
            <person name="Fitzgerald M."/>
            <person name="Haas B."/>
            <person name="Abouelleil A."/>
            <person name="Alvarado L."/>
            <person name="Arachchi H.M."/>
            <person name="Berlin A."/>
            <person name="Chapman S.B."/>
            <person name="Goldberg J."/>
            <person name="Griggs A."/>
            <person name="Gujja S."/>
            <person name="Hansen M."/>
            <person name="Howarth C."/>
            <person name="Imamovic A."/>
            <person name="Larimer J."/>
            <person name="McCowen C."/>
            <person name="Montmayeur A."/>
            <person name="Murphy C."/>
            <person name="Neiman D."/>
            <person name="Pearson M."/>
            <person name="Priest M."/>
            <person name="Roberts A."/>
            <person name="Saif S."/>
            <person name="Shea T."/>
            <person name="Sisk P."/>
            <person name="Sykes S."/>
            <person name="Wortman J."/>
            <person name="Nusbaum C."/>
            <person name="Birren B."/>
        </authorList>
    </citation>
    <scope>NUCLEOTIDE SEQUENCE [LARGE SCALE GENOMIC DNA]</scope>
    <source>
        <strain evidence="3 4">CM2</strain>
    </source>
</reference>
<dbReference type="PROSITE" id="PS50994">
    <property type="entry name" value="INTEGRASE"/>
    <property type="match status" value="1"/>
</dbReference>
<proteinExistence type="predicted"/>
<dbReference type="Proteomes" id="UP000017818">
    <property type="component" value="Unassembled WGS sequence"/>
</dbReference>
<dbReference type="GO" id="GO:0004803">
    <property type="term" value="F:transposase activity"/>
    <property type="evidence" value="ECO:0007669"/>
    <property type="project" value="TreeGrafter"/>
</dbReference>
<dbReference type="Pfam" id="PF13936">
    <property type="entry name" value="HTH_38"/>
    <property type="match status" value="1"/>
</dbReference>
<dbReference type="EMBL" id="AFZF02000008">
    <property type="protein sequence ID" value="EHL18408.1"/>
    <property type="molecule type" value="Genomic_DNA"/>
</dbReference>
<dbReference type="InterPro" id="IPR001584">
    <property type="entry name" value="Integrase_cat-core"/>
</dbReference>
<dbReference type="RefSeq" id="WP_009527622.1">
    <property type="nucleotide sequence ID" value="NZ_JH815225.1"/>
</dbReference>
<dbReference type="InterPro" id="IPR025246">
    <property type="entry name" value="IS30-like_HTH"/>
</dbReference>
<dbReference type="GO" id="GO:0015074">
    <property type="term" value="P:DNA integration"/>
    <property type="evidence" value="ECO:0007669"/>
    <property type="project" value="InterPro"/>
</dbReference>
<evidence type="ECO:0000256" key="1">
    <source>
        <dbReference type="ARBA" id="ARBA00023172"/>
    </source>
</evidence>